<feature type="transmembrane region" description="Helical" evidence="1">
    <location>
        <begin position="90"/>
        <end position="111"/>
    </location>
</feature>
<feature type="signal peptide" evidence="2">
    <location>
        <begin position="1"/>
        <end position="18"/>
    </location>
</feature>
<evidence type="ECO:0000313" key="3">
    <source>
        <dbReference type="EMBL" id="SDX59474.1"/>
    </source>
</evidence>
<name>A0A1H3D110_9PROT</name>
<sequence>MKILILLVFCLYSLPAFPVDVAPRISDREIIESLAELKAGQKALEERMDQRFTTMQQQMDLRFTTMQEQIDQRFAAVDQRFVSIDQRFEFLQQLMLVMIASIFGLIGFIVWDRYTTLRPMDQRLRRIEEDLEKDLELKAPDGSRIIRLIHALRELSKEDKKLEAVLRSFSLL</sequence>
<keyword evidence="1" id="KW-0472">Membrane</keyword>
<dbReference type="EMBL" id="FNOY01000004">
    <property type="protein sequence ID" value="SDX59474.1"/>
    <property type="molecule type" value="Genomic_DNA"/>
</dbReference>
<feature type="chain" id="PRO_5011615886" evidence="2">
    <location>
        <begin position="19"/>
        <end position="172"/>
    </location>
</feature>
<dbReference type="Proteomes" id="UP000198640">
    <property type="component" value="Unassembled WGS sequence"/>
</dbReference>
<dbReference type="RefSeq" id="WP_090411455.1">
    <property type="nucleotide sequence ID" value="NZ_FNOY01000004.1"/>
</dbReference>
<keyword evidence="4" id="KW-1185">Reference proteome</keyword>
<evidence type="ECO:0000256" key="2">
    <source>
        <dbReference type="SAM" id="SignalP"/>
    </source>
</evidence>
<evidence type="ECO:0000256" key="1">
    <source>
        <dbReference type="SAM" id="Phobius"/>
    </source>
</evidence>
<accession>A0A1H3D110</accession>
<keyword evidence="2" id="KW-0732">Signal</keyword>
<gene>
    <name evidence="3" type="ORF">SAMN05421881_10049</name>
</gene>
<dbReference type="Gene3D" id="3.90.20.10">
    <property type="match status" value="1"/>
</dbReference>
<reference evidence="3 4" key="1">
    <citation type="submission" date="2016-10" db="EMBL/GenBank/DDBJ databases">
        <authorList>
            <person name="de Groot N.N."/>
        </authorList>
    </citation>
    <scope>NUCLEOTIDE SEQUENCE [LARGE SCALE GENOMIC DNA]</scope>
    <source>
        <strain evidence="3 4">Nm1</strain>
    </source>
</reference>
<dbReference type="AlphaFoldDB" id="A0A1H3D110"/>
<evidence type="ECO:0000313" key="4">
    <source>
        <dbReference type="Proteomes" id="UP000198640"/>
    </source>
</evidence>
<organism evidence="3 4">
    <name type="scientific">Nitrosomonas halophila</name>
    <dbReference type="NCBI Taxonomy" id="44576"/>
    <lineage>
        <taxon>Bacteria</taxon>
        <taxon>Pseudomonadati</taxon>
        <taxon>Pseudomonadota</taxon>
        <taxon>Betaproteobacteria</taxon>
        <taxon>Nitrosomonadales</taxon>
        <taxon>Nitrosomonadaceae</taxon>
        <taxon>Nitrosomonas</taxon>
    </lineage>
</organism>
<keyword evidence="1" id="KW-0812">Transmembrane</keyword>
<keyword evidence="1" id="KW-1133">Transmembrane helix</keyword>
<proteinExistence type="predicted"/>
<dbReference type="STRING" id="44576.SAMN05421881_10049"/>
<protein>
    <submittedName>
        <fullName evidence="3">Uncharacterized protein</fullName>
    </submittedName>
</protein>
<dbReference type="OrthoDB" id="8550288at2"/>